<feature type="transmembrane region" description="Helical" evidence="1">
    <location>
        <begin position="12"/>
        <end position="32"/>
    </location>
</feature>
<keyword evidence="1" id="KW-0472">Membrane</keyword>
<feature type="transmembrane region" description="Helical" evidence="1">
    <location>
        <begin position="176"/>
        <end position="196"/>
    </location>
</feature>
<organism evidence="2 3">
    <name type="scientific">SAR86 cluster bacterium</name>
    <dbReference type="NCBI Taxonomy" id="2030880"/>
    <lineage>
        <taxon>Bacteria</taxon>
        <taxon>Pseudomonadati</taxon>
        <taxon>Pseudomonadota</taxon>
        <taxon>Gammaproteobacteria</taxon>
        <taxon>SAR86 cluster</taxon>
    </lineage>
</organism>
<accession>A0A2A5BAI2</accession>
<gene>
    <name evidence="2" type="ORF">COA96_02315</name>
</gene>
<feature type="transmembrane region" description="Helical" evidence="1">
    <location>
        <begin position="44"/>
        <end position="69"/>
    </location>
</feature>
<keyword evidence="1" id="KW-1133">Transmembrane helix</keyword>
<comment type="caution">
    <text evidence="2">The sequence shown here is derived from an EMBL/GenBank/DDBJ whole genome shotgun (WGS) entry which is preliminary data.</text>
</comment>
<feature type="transmembrane region" description="Helical" evidence="1">
    <location>
        <begin position="109"/>
        <end position="129"/>
    </location>
</feature>
<sequence length="210" mass="23851">MHKTRARAQAQFPSVLLTLISIIQALALELMWGKILESDFLWEWSIQAITGWGLITVSFMGILQIWAMYSTMVMGFVWQPLLRDSIVPFIIGIQEFMLISLIGIEFSTLWLYVLASLFVTAHWVSHSSLRRARVDPENSQFFDKVSPAGLRDFLPAIITIATLVLFGLVIDITGNTSWLPVAAIVFANIILFWQIMSLRSLWQMLMGLTD</sequence>
<dbReference type="EMBL" id="NVVJ01000004">
    <property type="protein sequence ID" value="PCJ28016.1"/>
    <property type="molecule type" value="Genomic_DNA"/>
</dbReference>
<protein>
    <submittedName>
        <fullName evidence="2">Uncharacterized protein</fullName>
    </submittedName>
</protein>
<evidence type="ECO:0000313" key="3">
    <source>
        <dbReference type="Proteomes" id="UP000218327"/>
    </source>
</evidence>
<name>A0A2A5BAI2_9GAMM</name>
<reference evidence="3" key="1">
    <citation type="submission" date="2017-08" db="EMBL/GenBank/DDBJ databases">
        <title>A dynamic microbial community with high functional redundancy inhabits the cold, oxic subseafloor aquifer.</title>
        <authorList>
            <person name="Tully B.J."/>
            <person name="Wheat C.G."/>
            <person name="Glazer B.T."/>
            <person name="Huber J.A."/>
        </authorList>
    </citation>
    <scope>NUCLEOTIDE SEQUENCE [LARGE SCALE GENOMIC DNA]</scope>
</reference>
<feature type="transmembrane region" description="Helical" evidence="1">
    <location>
        <begin position="150"/>
        <end position="170"/>
    </location>
</feature>
<evidence type="ECO:0000313" key="2">
    <source>
        <dbReference type="EMBL" id="PCJ28016.1"/>
    </source>
</evidence>
<dbReference type="AlphaFoldDB" id="A0A2A5BAI2"/>
<keyword evidence="1" id="KW-0812">Transmembrane</keyword>
<proteinExistence type="predicted"/>
<evidence type="ECO:0000256" key="1">
    <source>
        <dbReference type="SAM" id="Phobius"/>
    </source>
</evidence>
<dbReference type="Proteomes" id="UP000218327">
    <property type="component" value="Unassembled WGS sequence"/>
</dbReference>